<evidence type="ECO:0000259" key="6">
    <source>
        <dbReference type="SMART" id="SM00478"/>
    </source>
</evidence>
<feature type="domain" description="HhH-GPD" evidence="6">
    <location>
        <begin position="53"/>
        <end position="205"/>
    </location>
</feature>
<keyword evidence="5" id="KW-0234">DNA repair</keyword>
<reference evidence="7 8" key="1">
    <citation type="submission" date="2018-05" db="EMBL/GenBank/DDBJ databases">
        <title>Genomic Encyclopedia of Type Strains, Phase IV (KMG-IV): sequencing the most valuable type-strain genomes for metagenomic binning, comparative biology and taxonomic classification.</title>
        <authorList>
            <person name="Goeker M."/>
        </authorList>
    </citation>
    <scope>NUCLEOTIDE SEQUENCE [LARGE SCALE GENOMIC DNA]</scope>
    <source>
        <strain evidence="7 8">DSM 29661</strain>
    </source>
</reference>
<dbReference type="SMART" id="SM00478">
    <property type="entry name" value="ENDO3c"/>
    <property type="match status" value="1"/>
</dbReference>
<organism evidence="7 8">
    <name type="scientific">Rivihabitans pingtungensis</name>
    <dbReference type="NCBI Taxonomy" id="1054498"/>
    <lineage>
        <taxon>Bacteria</taxon>
        <taxon>Pseudomonadati</taxon>
        <taxon>Pseudomonadota</taxon>
        <taxon>Betaproteobacteria</taxon>
        <taxon>Neisseriales</taxon>
        <taxon>Aquaspirillaceae</taxon>
        <taxon>Rivihabitans</taxon>
    </lineage>
</organism>
<dbReference type="AlphaFoldDB" id="A0A318KL85"/>
<dbReference type="Pfam" id="PF00730">
    <property type="entry name" value="HhH-GPD"/>
    <property type="match status" value="1"/>
</dbReference>
<dbReference type="Gene3D" id="1.10.340.30">
    <property type="entry name" value="Hypothetical protein, domain 2"/>
    <property type="match status" value="1"/>
</dbReference>
<comment type="caution">
    <text evidence="7">The sequence shown here is derived from an EMBL/GenBank/DDBJ whole genome shotgun (WGS) entry which is preliminary data.</text>
</comment>
<dbReference type="GO" id="GO:0008725">
    <property type="term" value="F:DNA-3-methyladenine glycosylase activity"/>
    <property type="evidence" value="ECO:0007669"/>
    <property type="project" value="TreeGrafter"/>
</dbReference>
<dbReference type="FunFam" id="1.10.340.30:FF:000004">
    <property type="entry name" value="DNA-3-methyladenine glycosylase II"/>
    <property type="match status" value="1"/>
</dbReference>
<dbReference type="SUPFAM" id="SSF48150">
    <property type="entry name" value="DNA-glycosylase"/>
    <property type="match status" value="1"/>
</dbReference>
<sequence>MIPADAPGQPAYWRDACAALAADPVMAQLIARYPEAQLSSRGEPFVTLVRAIVGQQISTRAADAVWARLLAVVPQLSPEALLAHAPDALRAVGLSARKVEYAHDLARHFAEGRIDPARFQALDDETLIAELVAVRGIGRWTAEMFLIFNQLRADVWPVDDIGLQRAVSRHYLAGDTPTPKALRAFGQRFAPWRTVATWYLWRSLDPETVLY</sequence>
<comment type="similarity">
    <text evidence="2">Belongs to the alkylbase DNA glycosidase AlkA family.</text>
</comment>
<evidence type="ECO:0000313" key="8">
    <source>
        <dbReference type="Proteomes" id="UP000247555"/>
    </source>
</evidence>
<keyword evidence="4" id="KW-0227">DNA damage</keyword>
<dbReference type="InterPro" id="IPR051912">
    <property type="entry name" value="Alkylbase_DNA_Glycosylase/TA"/>
</dbReference>
<dbReference type="GO" id="GO:0006285">
    <property type="term" value="P:base-excision repair, AP site formation"/>
    <property type="evidence" value="ECO:0007669"/>
    <property type="project" value="TreeGrafter"/>
</dbReference>
<dbReference type="OrthoDB" id="9811249at2"/>
<dbReference type="InterPro" id="IPR003265">
    <property type="entry name" value="HhH-GPD_domain"/>
</dbReference>
<keyword evidence="8" id="KW-1185">Reference proteome</keyword>
<accession>A0A318KL85</accession>
<evidence type="ECO:0000256" key="4">
    <source>
        <dbReference type="ARBA" id="ARBA00022763"/>
    </source>
</evidence>
<evidence type="ECO:0000256" key="5">
    <source>
        <dbReference type="ARBA" id="ARBA00023204"/>
    </source>
</evidence>
<dbReference type="PANTHER" id="PTHR43003:SF5">
    <property type="entry name" value="DNA-3-METHYLADENINE GLYCOSYLASE"/>
    <property type="match status" value="1"/>
</dbReference>
<dbReference type="GO" id="GO:0006307">
    <property type="term" value="P:DNA alkylation repair"/>
    <property type="evidence" value="ECO:0007669"/>
    <property type="project" value="TreeGrafter"/>
</dbReference>
<dbReference type="Proteomes" id="UP000247555">
    <property type="component" value="Unassembled WGS sequence"/>
</dbReference>
<evidence type="ECO:0000256" key="3">
    <source>
        <dbReference type="ARBA" id="ARBA00012000"/>
    </source>
</evidence>
<dbReference type="GO" id="GO:0032131">
    <property type="term" value="F:alkylated DNA binding"/>
    <property type="evidence" value="ECO:0007669"/>
    <property type="project" value="TreeGrafter"/>
</dbReference>
<dbReference type="EC" id="3.2.2.21" evidence="3"/>
<dbReference type="EMBL" id="QJKI01000017">
    <property type="protein sequence ID" value="PXX77408.1"/>
    <property type="molecule type" value="Genomic_DNA"/>
</dbReference>
<evidence type="ECO:0000256" key="1">
    <source>
        <dbReference type="ARBA" id="ARBA00000086"/>
    </source>
</evidence>
<proteinExistence type="inferred from homology"/>
<protein>
    <recommendedName>
        <fullName evidence="3">DNA-3-methyladenine glycosylase II</fullName>
        <ecNumber evidence="3">3.2.2.21</ecNumber>
    </recommendedName>
</protein>
<dbReference type="GO" id="GO:0043916">
    <property type="term" value="F:DNA-7-methylguanine glycosylase activity"/>
    <property type="evidence" value="ECO:0007669"/>
    <property type="project" value="TreeGrafter"/>
</dbReference>
<evidence type="ECO:0000256" key="2">
    <source>
        <dbReference type="ARBA" id="ARBA00010817"/>
    </source>
</evidence>
<name>A0A318KL85_9NEIS</name>
<dbReference type="PANTHER" id="PTHR43003">
    <property type="entry name" value="DNA-3-METHYLADENINE GLYCOSYLASE"/>
    <property type="match status" value="1"/>
</dbReference>
<dbReference type="Gene3D" id="1.10.1670.40">
    <property type="match status" value="1"/>
</dbReference>
<dbReference type="GO" id="GO:0032993">
    <property type="term" value="C:protein-DNA complex"/>
    <property type="evidence" value="ECO:0007669"/>
    <property type="project" value="TreeGrafter"/>
</dbReference>
<dbReference type="RefSeq" id="WP_110391371.1">
    <property type="nucleotide sequence ID" value="NZ_QJKI01000017.1"/>
</dbReference>
<gene>
    <name evidence="7" type="ORF">DFR34_11712</name>
</gene>
<comment type="catalytic activity">
    <reaction evidence="1">
        <text>Hydrolysis of alkylated DNA, releasing 3-methyladenine, 3-methylguanine, 7-methylguanine and 7-methyladenine.</text>
        <dbReference type="EC" id="3.2.2.21"/>
    </reaction>
</comment>
<dbReference type="InterPro" id="IPR011257">
    <property type="entry name" value="DNA_glycosylase"/>
</dbReference>
<dbReference type="CDD" id="cd00056">
    <property type="entry name" value="ENDO3c"/>
    <property type="match status" value="1"/>
</dbReference>
<evidence type="ECO:0000313" key="7">
    <source>
        <dbReference type="EMBL" id="PXX77408.1"/>
    </source>
</evidence>